<evidence type="ECO:0000256" key="14">
    <source>
        <dbReference type="SAM" id="Coils"/>
    </source>
</evidence>
<evidence type="ECO:0000256" key="13">
    <source>
        <dbReference type="PROSITE-ProRule" id="PRU00169"/>
    </source>
</evidence>
<feature type="domain" description="Response regulatory" evidence="17">
    <location>
        <begin position="442"/>
        <end position="559"/>
    </location>
</feature>
<evidence type="ECO:0000259" key="16">
    <source>
        <dbReference type="PROSITE" id="PS50109"/>
    </source>
</evidence>
<dbReference type="GO" id="GO:0005524">
    <property type="term" value="F:ATP binding"/>
    <property type="evidence" value="ECO:0007669"/>
    <property type="project" value="UniProtKB-KW"/>
</dbReference>
<dbReference type="CDD" id="cd16922">
    <property type="entry name" value="HATPase_EvgS-ArcB-TorS-like"/>
    <property type="match status" value="1"/>
</dbReference>
<sequence length="569" mass="62425">MASSLLDFIWPQLDPENRLDTARRRFVTWFSLLAALTNLIDSLIAFETIHGISPLRAQWSLWSGLLYLLPPIAIAHGRNSRLAMWALVLIVFFKINLQGLSPSGHLWGAAIYLAALPPLIILLFGTRIGLLLCVAATANVLLLGTLTVPTWISLILANVMVLSSAGTYLFTKEIEKTTEYLEKLRREAQAANKAKSFFLANVSHEIRTPLNGIIGAVQLLNDYPQDSEQRELLLTAMKSGETLLRIVNDILDFSRITEHGLTLEKRVFRREDLVTNVFSALSSAADEKGIRLEVSYGEDVPRYLVGDCDRLSQIVMNYVSNAVKFSDRGAVEVRITRLPGTQMLKVAVKDSGIGLTHEAAQRIFNQFEQAENSTARLYGGTGLGLSIARQLAELHGGETGVNSRLGHGSTFWFTFPLIEGEHPVDMLEVGPSPTPGSFDQAHVLLVEDNKTNQFIARKFLARLGVCPAVAADGVEAVAAAAQQEFDLILMDIQMPRKSGIEATLEIRQGAGPNKHTPIVALSANVMADQKESYLQAGMEDCIAKPCKFTDIAECLQRYVPTRSSQAAAS</sequence>
<evidence type="ECO:0000256" key="12">
    <source>
        <dbReference type="ARBA" id="ARBA00023136"/>
    </source>
</evidence>
<evidence type="ECO:0000313" key="19">
    <source>
        <dbReference type="Proteomes" id="UP000611500"/>
    </source>
</evidence>
<keyword evidence="12 15" id="KW-0472">Membrane</keyword>
<feature type="coiled-coil region" evidence="14">
    <location>
        <begin position="174"/>
        <end position="201"/>
    </location>
</feature>
<feature type="domain" description="Histidine kinase" evidence="16">
    <location>
        <begin position="201"/>
        <end position="419"/>
    </location>
</feature>
<evidence type="ECO:0000256" key="1">
    <source>
        <dbReference type="ARBA" id="ARBA00000085"/>
    </source>
</evidence>
<keyword evidence="4 13" id="KW-0597">Phosphoprotein</keyword>
<dbReference type="Pfam" id="PF00072">
    <property type="entry name" value="Response_reg"/>
    <property type="match status" value="1"/>
</dbReference>
<feature type="transmembrane region" description="Helical" evidence="15">
    <location>
        <begin position="57"/>
        <end position="75"/>
    </location>
</feature>
<evidence type="ECO:0000256" key="5">
    <source>
        <dbReference type="ARBA" id="ARBA00022679"/>
    </source>
</evidence>
<dbReference type="PROSITE" id="PS50110">
    <property type="entry name" value="RESPONSE_REGULATORY"/>
    <property type="match status" value="1"/>
</dbReference>
<dbReference type="RefSeq" id="WP_051312351.1">
    <property type="nucleotide sequence ID" value="NZ_BNAP01000008.1"/>
</dbReference>
<dbReference type="EMBL" id="BNAP01000008">
    <property type="protein sequence ID" value="GHG91278.1"/>
    <property type="molecule type" value="Genomic_DNA"/>
</dbReference>
<keyword evidence="6 15" id="KW-0812">Transmembrane</keyword>
<keyword evidence="11" id="KW-0902">Two-component regulatory system</keyword>
<evidence type="ECO:0000256" key="9">
    <source>
        <dbReference type="ARBA" id="ARBA00022840"/>
    </source>
</evidence>
<keyword evidence="9" id="KW-0067">ATP-binding</keyword>
<evidence type="ECO:0000256" key="10">
    <source>
        <dbReference type="ARBA" id="ARBA00022989"/>
    </source>
</evidence>
<dbReference type="InterPro" id="IPR011006">
    <property type="entry name" value="CheY-like_superfamily"/>
</dbReference>
<dbReference type="SMART" id="SM00448">
    <property type="entry name" value="REC"/>
    <property type="match status" value="1"/>
</dbReference>
<dbReference type="InterPro" id="IPR005467">
    <property type="entry name" value="His_kinase_dom"/>
</dbReference>
<dbReference type="EC" id="2.7.13.3" evidence="3"/>
<comment type="caution">
    <text evidence="18">The sequence shown here is derived from an EMBL/GenBank/DDBJ whole genome shotgun (WGS) entry which is preliminary data.</text>
</comment>
<reference evidence="18" key="1">
    <citation type="journal article" date="2014" name="Int. J. Syst. Evol. Microbiol.">
        <title>Complete genome sequence of Corynebacterium casei LMG S-19264T (=DSM 44701T), isolated from a smear-ripened cheese.</title>
        <authorList>
            <consortium name="US DOE Joint Genome Institute (JGI-PGF)"/>
            <person name="Walter F."/>
            <person name="Albersmeier A."/>
            <person name="Kalinowski J."/>
            <person name="Ruckert C."/>
        </authorList>
    </citation>
    <scope>NUCLEOTIDE SEQUENCE</scope>
    <source>
        <strain evidence="18">CGMCC 1.7081</strain>
    </source>
</reference>
<dbReference type="GO" id="GO:0000155">
    <property type="term" value="F:phosphorelay sensor kinase activity"/>
    <property type="evidence" value="ECO:0007669"/>
    <property type="project" value="InterPro"/>
</dbReference>
<dbReference type="Pfam" id="PF02518">
    <property type="entry name" value="HATPase_c"/>
    <property type="match status" value="1"/>
</dbReference>
<dbReference type="PANTHER" id="PTHR45339:SF5">
    <property type="entry name" value="HISTIDINE KINASE"/>
    <property type="match status" value="1"/>
</dbReference>
<dbReference type="CDD" id="cd00082">
    <property type="entry name" value="HisKA"/>
    <property type="match status" value="1"/>
</dbReference>
<comment type="subcellular location">
    <subcellularLocation>
        <location evidence="2">Membrane</location>
    </subcellularLocation>
</comment>
<name>A0A8J3H8N9_9RHOB</name>
<keyword evidence="10 15" id="KW-1133">Transmembrane helix</keyword>
<feature type="modified residue" description="4-aspartylphosphate" evidence="13">
    <location>
        <position position="491"/>
    </location>
</feature>
<evidence type="ECO:0000256" key="6">
    <source>
        <dbReference type="ARBA" id="ARBA00022692"/>
    </source>
</evidence>
<keyword evidence="5" id="KW-0808">Transferase</keyword>
<feature type="transmembrane region" description="Helical" evidence="15">
    <location>
        <begin position="26"/>
        <end position="45"/>
    </location>
</feature>
<dbReference type="SMART" id="SM00388">
    <property type="entry name" value="HisKA"/>
    <property type="match status" value="1"/>
</dbReference>
<proteinExistence type="predicted"/>
<dbReference type="PROSITE" id="PS50109">
    <property type="entry name" value="HIS_KIN"/>
    <property type="match status" value="1"/>
</dbReference>
<keyword evidence="7" id="KW-0547">Nucleotide-binding</keyword>
<evidence type="ECO:0000256" key="15">
    <source>
        <dbReference type="SAM" id="Phobius"/>
    </source>
</evidence>
<feature type="transmembrane region" description="Helical" evidence="15">
    <location>
        <begin position="106"/>
        <end position="124"/>
    </location>
</feature>
<evidence type="ECO:0000256" key="3">
    <source>
        <dbReference type="ARBA" id="ARBA00012438"/>
    </source>
</evidence>
<dbReference type="InterPro" id="IPR001789">
    <property type="entry name" value="Sig_transdc_resp-reg_receiver"/>
</dbReference>
<dbReference type="InterPro" id="IPR003594">
    <property type="entry name" value="HATPase_dom"/>
</dbReference>
<dbReference type="SUPFAM" id="SSF47384">
    <property type="entry name" value="Homodimeric domain of signal transducing histidine kinase"/>
    <property type="match status" value="1"/>
</dbReference>
<dbReference type="SUPFAM" id="SSF52172">
    <property type="entry name" value="CheY-like"/>
    <property type="match status" value="1"/>
</dbReference>
<keyword evidence="19" id="KW-1185">Reference proteome</keyword>
<reference evidence="18" key="2">
    <citation type="submission" date="2020-09" db="EMBL/GenBank/DDBJ databases">
        <authorList>
            <person name="Sun Q."/>
            <person name="Zhou Y."/>
        </authorList>
    </citation>
    <scope>NUCLEOTIDE SEQUENCE</scope>
    <source>
        <strain evidence="18">CGMCC 1.7081</strain>
    </source>
</reference>
<dbReference type="SUPFAM" id="SSF55874">
    <property type="entry name" value="ATPase domain of HSP90 chaperone/DNA topoisomerase II/histidine kinase"/>
    <property type="match status" value="1"/>
</dbReference>
<keyword evidence="14" id="KW-0175">Coiled coil</keyword>
<dbReference type="FunFam" id="1.10.287.130:FF:000004">
    <property type="entry name" value="Ethylene receptor 1"/>
    <property type="match status" value="1"/>
</dbReference>
<dbReference type="InterPro" id="IPR036097">
    <property type="entry name" value="HisK_dim/P_sf"/>
</dbReference>
<organism evidence="18 19">
    <name type="scientific">Pseudodonghicola xiamenensis</name>
    <dbReference type="NCBI Taxonomy" id="337702"/>
    <lineage>
        <taxon>Bacteria</taxon>
        <taxon>Pseudomonadati</taxon>
        <taxon>Pseudomonadota</taxon>
        <taxon>Alphaproteobacteria</taxon>
        <taxon>Rhodobacterales</taxon>
        <taxon>Paracoccaceae</taxon>
        <taxon>Pseudodonghicola</taxon>
    </lineage>
</organism>
<dbReference type="Gene3D" id="3.40.50.2300">
    <property type="match status" value="1"/>
</dbReference>
<feature type="transmembrane region" description="Helical" evidence="15">
    <location>
        <begin position="82"/>
        <end position="100"/>
    </location>
</feature>
<dbReference type="SMART" id="SM00387">
    <property type="entry name" value="HATPase_c"/>
    <property type="match status" value="1"/>
</dbReference>
<evidence type="ECO:0000256" key="8">
    <source>
        <dbReference type="ARBA" id="ARBA00022777"/>
    </source>
</evidence>
<dbReference type="InterPro" id="IPR003661">
    <property type="entry name" value="HisK_dim/P_dom"/>
</dbReference>
<evidence type="ECO:0000256" key="11">
    <source>
        <dbReference type="ARBA" id="ARBA00023012"/>
    </source>
</evidence>
<dbReference type="InterPro" id="IPR036890">
    <property type="entry name" value="HATPase_C_sf"/>
</dbReference>
<evidence type="ECO:0000259" key="17">
    <source>
        <dbReference type="PROSITE" id="PS50110"/>
    </source>
</evidence>
<evidence type="ECO:0000256" key="4">
    <source>
        <dbReference type="ARBA" id="ARBA00022553"/>
    </source>
</evidence>
<dbReference type="PRINTS" id="PR00344">
    <property type="entry name" value="BCTRLSENSOR"/>
</dbReference>
<dbReference type="Gene3D" id="1.10.287.130">
    <property type="match status" value="1"/>
</dbReference>
<dbReference type="Gene3D" id="3.30.565.10">
    <property type="entry name" value="Histidine kinase-like ATPase, C-terminal domain"/>
    <property type="match status" value="1"/>
</dbReference>
<comment type="catalytic activity">
    <reaction evidence="1">
        <text>ATP + protein L-histidine = ADP + protein N-phospho-L-histidine.</text>
        <dbReference type="EC" id="2.7.13.3"/>
    </reaction>
</comment>
<dbReference type="InterPro" id="IPR004358">
    <property type="entry name" value="Sig_transdc_His_kin-like_C"/>
</dbReference>
<evidence type="ECO:0000313" key="18">
    <source>
        <dbReference type="EMBL" id="GHG91278.1"/>
    </source>
</evidence>
<dbReference type="FunFam" id="3.30.565.10:FF:000010">
    <property type="entry name" value="Sensor histidine kinase RcsC"/>
    <property type="match status" value="1"/>
</dbReference>
<dbReference type="CDD" id="cd17546">
    <property type="entry name" value="REC_hyHK_CKI1_RcsC-like"/>
    <property type="match status" value="1"/>
</dbReference>
<accession>A0A8J3H8N9</accession>
<evidence type="ECO:0000256" key="2">
    <source>
        <dbReference type="ARBA" id="ARBA00004370"/>
    </source>
</evidence>
<keyword evidence="8" id="KW-0418">Kinase</keyword>
<protein>
    <recommendedName>
        <fullName evidence="3">histidine kinase</fullName>
        <ecNumber evidence="3">2.7.13.3</ecNumber>
    </recommendedName>
</protein>
<dbReference type="GO" id="GO:0016020">
    <property type="term" value="C:membrane"/>
    <property type="evidence" value="ECO:0007669"/>
    <property type="project" value="UniProtKB-SubCell"/>
</dbReference>
<dbReference type="Pfam" id="PF00512">
    <property type="entry name" value="HisKA"/>
    <property type="match status" value="1"/>
</dbReference>
<evidence type="ECO:0000256" key="7">
    <source>
        <dbReference type="ARBA" id="ARBA00022741"/>
    </source>
</evidence>
<dbReference type="PANTHER" id="PTHR45339">
    <property type="entry name" value="HYBRID SIGNAL TRANSDUCTION HISTIDINE KINASE J"/>
    <property type="match status" value="1"/>
</dbReference>
<dbReference type="AlphaFoldDB" id="A0A8J3H8N9"/>
<dbReference type="Proteomes" id="UP000611500">
    <property type="component" value="Unassembled WGS sequence"/>
</dbReference>
<gene>
    <name evidence="18" type="ORF">GCM10010961_22390</name>
</gene>